<proteinExistence type="predicted"/>
<dbReference type="PANTHER" id="PTHR46148">
    <property type="entry name" value="CHROMO DOMAIN-CONTAINING PROTEIN"/>
    <property type="match status" value="1"/>
</dbReference>
<dbReference type="GO" id="GO:0003964">
    <property type="term" value="F:RNA-directed DNA polymerase activity"/>
    <property type="evidence" value="ECO:0007669"/>
    <property type="project" value="UniProtKB-KW"/>
</dbReference>
<name>A0A6L2N6R6_TANCI</name>
<evidence type="ECO:0000256" key="1">
    <source>
        <dbReference type="SAM" id="MobiDB-lite"/>
    </source>
</evidence>
<protein>
    <submittedName>
        <fullName evidence="3">Reverse transcriptase domain-containing protein</fullName>
    </submittedName>
</protein>
<dbReference type="AlphaFoldDB" id="A0A6L2N6R6"/>
<evidence type="ECO:0000259" key="2">
    <source>
        <dbReference type="Pfam" id="PF24626"/>
    </source>
</evidence>
<dbReference type="Pfam" id="PF24626">
    <property type="entry name" value="SH3_Tf2-1"/>
    <property type="match status" value="1"/>
</dbReference>
<reference evidence="3" key="1">
    <citation type="journal article" date="2019" name="Sci. Rep.">
        <title>Draft genome of Tanacetum cinerariifolium, the natural source of mosquito coil.</title>
        <authorList>
            <person name="Yamashiro T."/>
            <person name="Shiraishi A."/>
            <person name="Satake H."/>
            <person name="Nakayama K."/>
        </authorList>
    </citation>
    <scope>NUCLEOTIDE SEQUENCE</scope>
</reference>
<dbReference type="PANTHER" id="PTHR46148:SF59">
    <property type="entry name" value="NUCLEOTIDYLTRANSFERASE, RIBONUCLEASE H"/>
    <property type="match status" value="1"/>
</dbReference>
<organism evidence="3">
    <name type="scientific">Tanacetum cinerariifolium</name>
    <name type="common">Dalmatian daisy</name>
    <name type="synonym">Chrysanthemum cinerariifolium</name>
    <dbReference type="NCBI Taxonomy" id="118510"/>
    <lineage>
        <taxon>Eukaryota</taxon>
        <taxon>Viridiplantae</taxon>
        <taxon>Streptophyta</taxon>
        <taxon>Embryophyta</taxon>
        <taxon>Tracheophyta</taxon>
        <taxon>Spermatophyta</taxon>
        <taxon>Magnoliopsida</taxon>
        <taxon>eudicotyledons</taxon>
        <taxon>Gunneridae</taxon>
        <taxon>Pentapetalae</taxon>
        <taxon>asterids</taxon>
        <taxon>campanulids</taxon>
        <taxon>Asterales</taxon>
        <taxon>Asteraceae</taxon>
        <taxon>Asteroideae</taxon>
        <taxon>Anthemideae</taxon>
        <taxon>Anthemidinae</taxon>
        <taxon>Tanacetum</taxon>
    </lineage>
</organism>
<keyword evidence="3" id="KW-0548">Nucleotidyltransferase</keyword>
<sequence>MADDDVEDDDVEDDNVEDDDVVADDDMDDDAANPSDPQSSEPLVDEVAKALAFDHATRNTTGVGDLATLKVQRLKDNDIAAYTNRFNELVLLCPDDVPSTKKKIGQYIKGLSSYIRGWNERNVEQNKMKWEGGNQGNNQGGKRGHFARDCYRKGVATGANVELIRACYKCGDKNHLANSDLCPEKKKQGGRNASGHVYAVRDAEQAQGPNMVTELGPFDVIIGMDWLVALDTVIVCGKKIHRKMMSSILSHFTKKKKSGKRLEDLLVIHDFLEVFPDDLSGLPPSRQVEFKIDLIPGAAHIARVPYRLAPSEMKELSEIGLVAYRLELPKKLHGIHNTFHVSNLKKCLADENLVIPHEEIQMDDKLHFIEDPVEIIDREVKRLKQSRIPIVKVRWNSQRDPEVTWEMEDFFMRKYLHLFLRKERGHGDN</sequence>
<feature type="domain" description="Tf2-1-like SH3-like" evidence="2">
    <location>
        <begin position="316"/>
        <end position="347"/>
    </location>
</feature>
<dbReference type="EMBL" id="BKCJ010008356">
    <property type="protein sequence ID" value="GEU81800.1"/>
    <property type="molecule type" value="Genomic_DNA"/>
</dbReference>
<feature type="region of interest" description="Disordered" evidence="1">
    <location>
        <begin position="1"/>
        <end position="42"/>
    </location>
</feature>
<accession>A0A6L2N6R6</accession>
<gene>
    <name evidence="3" type="ORF">Tci_053778</name>
</gene>
<dbReference type="Gene3D" id="4.10.60.10">
    <property type="entry name" value="Zinc finger, CCHC-type"/>
    <property type="match status" value="1"/>
</dbReference>
<keyword evidence="3" id="KW-0695">RNA-directed DNA polymerase</keyword>
<comment type="caution">
    <text evidence="3">The sequence shown here is derived from an EMBL/GenBank/DDBJ whole genome shotgun (WGS) entry which is preliminary data.</text>
</comment>
<evidence type="ECO:0000313" key="3">
    <source>
        <dbReference type="EMBL" id="GEU81800.1"/>
    </source>
</evidence>
<keyword evidence="3" id="KW-0808">Transferase</keyword>
<dbReference type="InterPro" id="IPR056924">
    <property type="entry name" value="SH3_Tf2-1"/>
</dbReference>
<feature type="compositionally biased region" description="Acidic residues" evidence="1">
    <location>
        <begin position="1"/>
        <end position="31"/>
    </location>
</feature>